<keyword evidence="2" id="KW-1185">Reference proteome</keyword>
<feature type="region of interest" description="Disordered" evidence="1">
    <location>
        <begin position="124"/>
        <end position="151"/>
    </location>
</feature>
<evidence type="ECO:0000313" key="2">
    <source>
        <dbReference type="Proteomes" id="UP000095285"/>
    </source>
</evidence>
<evidence type="ECO:0000256" key="1">
    <source>
        <dbReference type="SAM" id="MobiDB-lite"/>
    </source>
</evidence>
<proteinExistence type="predicted"/>
<dbReference type="OrthoDB" id="5876340at2759"/>
<accession>A0A1I7VR79</accession>
<dbReference type="Proteomes" id="UP000095285">
    <property type="component" value="Unassembled WGS sequence"/>
</dbReference>
<dbReference type="eggNOG" id="ENOG502SBVP">
    <property type="taxonomic scope" value="Eukaryota"/>
</dbReference>
<sequence>MNEYNQKGLAMIPETNFVSVRQKTSLTSPPSTNLIQHPHRQHDERRLLKDRNRRFEQYRERKAPEILVDKQSGDFDGTVTGPHIRFPVVTLIQMYASNDTQLVPSANSSTLQNIAFPVFPNNEEQRNRKRMLSSNMETPEEKDEGDSGLNDNAIDIDVEIRRKMERTTIEVRNYPPVTEATPSPITANVISDPEHVADLSMHAIPIPLPLISNYPHGSHGHDSGTRTTVSYASLSSSLSSGVAHDQHHIREVIQLPNITELFAIPSFISASAPVALPIPLAKIEISPNLFDTQLQNFGINTLISDGQYFRNSGRMDTTNTDGVLEQRQSPEKIPVQMQVHAREYKPVDDILGCTWDIVTNSCKDLFSLKLCSHCHDFGNIFLHNCKCLVKYRTAF</sequence>
<organism evidence="2 3">
    <name type="scientific">Loa loa</name>
    <name type="common">Eye worm</name>
    <name type="synonym">Filaria loa</name>
    <dbReference type="NCBI Taxonomy" id="7209"/>
    <lineage>
        <taxon>Eukaryota</taxon>
        <taxon>Metazoa</taxon>
        <taxon>Ecdysozoa</taxon>
        <taxon>Nematoda</taxon>
        <taxon>Chromadorea</taxon>
        <taxon>Rhabditida</taxon>
        <taxon>Spirurina</taxon>
        <taxon>Spiruromorpha</taxon>
        <taxon>Filarioidea</taxon>
        <taxon>Onchocercidae</taxon>
        <taxon>Loa</taxon>
    </lineage>
</organism>
<dbReference type="FunCoup" id="A0A1I7VR79">
    <property type="interactions" value="4"/>
</dbReference>
<reference evidence="3" key="2">
    <citation type="submission" date="2016-11" db="UniProtKB">
        <authorList>
            <consortium name="WormBaseParasite"/>
        </authorList>
    </citation>
    <scope>IDENTIFICATION</scope>
</reference>
<gene>
    <name evidence="3" type="primary">LOAG_04799</name>
</gene>
<evidence type="ECO:0000313" key="3">
    <source>
        <dbReference type="WBParaSite" id="EN70_539"/>
    </source>
</evidence>
<reference evidence="2" key="1">
    <citation type="submission" date="2012-04" db="EMBL/GenBank/DDBJ databases">
        <title>The Genome Sequence of Loa loa.</title>
        <authorList>
            <consortium name="The Broad Institute Genome Sequencing Platform"/>
            <consortium name="Broad Institute Genome Sequencing Center for Infectious Disease"/>
            <person name="Nutman T.B."/>
            <person name="Fink D.L."/>
            <person name="Russ C."/>
            <person name="Young S."/>
            <person name="Zeng Q."/>
            <person name="Gargeya S."/>
            <person name="Alvarado L."/>
            <person name="Berlin A."/>
            <person name="Chapman S.B."/>
            <person name="Chen Z."/>
            <person name="Freedman E."/>
            <person name="Gellesch M."/>
            <person name="Goldberg J."/>
            <person name="Griggs A."/>
            <person name="Gujja S."/>
            <person name="Heilman E.R."/>
            <person name="Heiman D."/>
            <person name="Howarth C."/>
            <person name="Mehta T."/>
            <person name="Neiman D."/>
            <person name="Pearson M."/>
            <person name="Roberts A."/>
            <person name="Saif S."/>
            <person name="Shea T."/>
            <person name="Shenoy N."/>
            <person name="Sisk P."/>
            <person name="Stolte C."/>
            <person name="Sykes S."/>
            <person name="White J."/>
            <person name="Yandava C."/>
            <person name="Haas B."/>
            <person name="Henn M.R."/>
            <person name="Nusbaum C."/>
            <person name="Birren B."/>
        </authorList>
    </citation>
    <scope>NUCLEOTIDE SEQUENCE [LARGE SCALE GENOMIC DNA]</scope>
</reference>
<dbReference type="AlphaFoldDB" id="A0A1I7VR79"/>
<protein>
    <submittedName>
        <fullName evidence="3">Uncharacterized protein</fullName>
    </submittedName>
</protein>
<feature type="compositionally biased region" description="Polar residues" evidence="1">
    <location>
        <begin position="23"/>
        <end position="35"/>
    </location>
</feature>
<feature type="region of interest" description="Disordered" evidence="1">
    <location>
        <begin position="23"/>
        <end position="44"/>
    </location>
</feature>
<dbReference type="WBParaSite" id="EN70_539">
    <property type="protein sequence ID" value="EN70_539"/>
    <property type="gene ID" value="EN70_539"/>
</dbReference>
<dbReference type="InParanoid" id="A0A1I7VR79"/>
<name>A0A1I7VR79_LOALO</name>